<evidence type="ECO:0000313" key="8">
    <source>
        <dbReference type="EMBL" id="SDB92010.1"/>
    </source>
</evidence>
<dbReference type="Gene3D" id="3.30.559.30">
    <property type="entry name" value="Nonribosomal peptide synthetase, condensation domain"/>
    <property type="match status" value="1"/>
</dbReference>
<dbReference type="FunFam" id="2.30.38.10:FF:000001">
    <property type="entry name" value="Non-ribosomal peptide synthetase PvdI"/>
    <property type="match status" value="1"/>
</dbReference>
<dbReference type="PROSITE" id="PS00012">
    <property type="entry name" value="PHOSPHOPANTETHEINE"/>
    <property type="match status" value="1"/>
</dbReference>
<evidence type="ECO:0000259" key="7">
    <source>
        <dbReference type="PROSITE" id="PS50075"/>
    </source>
</evidence>
<dbReference type="NCBIfam" id="TIGR01733">
    <property type="entry name" value="AA-adenyl-dom"/>
    <property type="match status" value="1"/>
</dbReference>
<dbReference type="Pfam" id="PF00668">
    <property type="entry name" value="Condensation"/>
    <property type="match status" value="2"/>
</dbReference>
<dbReference type="AlphaFoldDB" id="A0A1G6HCM5"/>
<dbReference type="InterPro" id="IPR045851">
    <property type="entry name" value="AMP-bd_C_sf"/>
</dbReference>
<dbReference type="InterPro" id="IPR010071">
    <property type="entry name" value="AA_adenyl_dom"/>
</dbReference>
<dbReference type="Pfam" id="PF13193">
    <property type="entry name" value="AMP-binding_C"/>
    <property type="match status" value="1"/>
</dbReference>
<dbReference type="OrthoDB" id="9765680at2"/>
<evidence type="ECO:0000256" key="5">
    <source>
        <dbReference type="ARBA" id="ARBA00023194"/>
    </source>
</evidence>
<dbReference type="Proteomes" id="UP000242662">
    <property type="component" value="Unassembled WGS sequence"/>
</dbReference>
<name>A0A1G6HCM5_9BACI</name>
<proteinExistence type="inferred from homology"/>
<dbReference type="PRINTS" id="PR00154">
    <property type="entry name" value="AMPBINDING"/>
</dbReference>
<dbReference type="InterPro" id="IPR009081">
    <property type="entry name" value="PP-bd_ACP"/>
</dbReference>
<dbReference type="Gene3D" id="1.10.1200.10">
    <property type="entry name" value="ACP-like"/>
    <property type="match status" value="1"/>
</dbReference>
<dbReference type="GO" id="GO:0003824">
    <property type="term" value="F:catalytic activity"/>
    <property type="evidence" value="ECO:0007669"/>
    <property type="project" value="InterPro"/>
</dbReference>
<feature type="domain" description="Carrier" evidence="7">
    <location>
        <begin position="753"/>
        <end position="828"/>
    </location>
</feature>
<dbReference type="InterPro" id="IPR020845">
    <property type="entry name" value="AMP-binding_CS"/>
</dbReference>
<evidence type="ECO:0000256" key="6">
    <source>
        <dbReference type="SAM" id="MobiDB-lite"/>
    </source>
</evidence>
<dbReference type="Gene3D" id="3.30.300.30">
    <property type="match status" value="1"/>
</dbReference>
<evidence type="ECO:0000256" key="1">
    <source>
        <dbReference type="ARBA" id="ARBA00001957"/>
    </source>
</evidence>
<organism evidence="8 9">
    <name type="scientific">Shouchella lonarensis</name>
    <dbReference type="NCBI Taxonomy" id="1464122"/>
    <lineage>
        <taxon>Bacteria</taxon>
        <taxon>Bacillati</taxon>
        <taxon>Bacillota</taxon>
        <taxon>Bacilli</taxon>
        <taxon>Bacillales</taxon>
        <taxon>Bacillaceae</taxon>
        <taxon>Shouchella</taxon>
    </lineage>
</organism>
<dbReference type="Gene3D" id="2.30.38.10">
    <property type="entry name" value="Luciferase, Domain 3"/>
    <property type="match status" value="1"/>
</dbReference>
<dbReference type="InterPro" id="IPR000873">
    <property type="entry name" value="AMP-dep_synth/lig_dom"/>
</dbReference>
<comment type="cofactor">
    <cofactor evidence="1">
        <name>pantetheine 4'-phosphate</name>
        <dbReference type="ChEBI" id="CHEBI:47942"/>
    </cofactor>
</comment>
<sequence length="867" mass="96038">MKMNNIVDNRHAPSDLLGQRMQQERTYAQLGRDQEYFTGITAIPFVAQDDIKEGYGHHSFTIPSALTAALGRFTKQENVTLYTALLAAFYTLLYRYTSHEDIAIATPAMDQPGANIRIIRASVKGDRRFLDLLHGLVAADAYQEMPVEADAASSYQVFFALQNGVAGVARSTDLSLTFQEEGTHFVGRLAYNKRLFTAEAITRMEQHFLTLLRAIVDEPTKPIAALPLLTDAERHHLLVEKNETNQAFRFDMTLPELFSAQVKKTPKEVAVTFGDTCLSYEALDARITQLAAYLRATEVKRGTVVGLLLPRSIHMVVALLGVSKAGGTYVPIDPDHPTERISYVLRDSGVTFVLSTSQMDVPLVDGLKRINVDELSCHAAGHEETWTYTHDENDNAYIIYTSGSTGQPKGVMISHRAVTNFVYGITDFLPFQPGERIASVATMSFDLSLLETIVPLTVGMQVAIADTIEQTNPAHFHQFISRNEIDWLQFTPSRLQMMWGDGSAFSRLKGMLVGAEPLSQALLDKVNQSFTGDIYHLYGPTEATIWSSGKLLDPTAPIDLGQPFANTEIYVLDASLSPVPTGFAGELYIGGLGLAQGYVNKPALTEQAFIPHPFKQGRRLYKTGDVARYLEDGTLQFLGRKDAQVKIRGFRIELYEVEHVLRAHSAVQSAAVVAREDATFEKQLVGYIVPTPGTDVSIQEVRTFMQKKLPTYMIPTLWVKLEEMPLTPNGKVDRKALPAPNMDGAHGEKPSQAPSTPVETFLSQALATLLASSHIGLHDKFLDIGGHSLKMTQLSSRIEKQYNISVTLQDIFAHPSVYELARFITEKQAAHVDTATDEHTTDLVDTMSEEEIEAMLNMLLEEGARHE</sequence>
<dbReference type="Pfam" id="PF00501">
    <property type="entry name" value="AMP-binding"/>
    <property type="match status" value="1"/>
</dbReference>
<dbReference type="Pfam" id="PF00550">
    <property type="entry name" value="PP-binding"/>
    <property type="match status" value="1"/>
</dbReference>
<reference evidence="9" key="1">
    <citation type="submission" date="2016-09" db="EMBL/GenBank/DDBJ databases">
        <authorList>
            <person name="Varghese N."/>
            <person name="Submissions S."/>
        </authorList>
    </citation>
    <scope>NUCLEOTIDE SEQUENCE [LARGE SCALE GENOMIC DNA]</scope>
    <source>
        <strain evidence="9">25nlg</strain>
    </source>
</reference>
<dbReference type="SUPFAM" id="SSF52777">
    <property type="entry name" value="CoA-dependent acyltransferases"/>
    <property type="match status" value="1"/>
</dbReference>
<dbReference type="SUPFAM" id="SSF56801">
    <property type="entry name" value="Acetyl-CoA synthetase-like"/>
    <property type="match status" value="1"/>
</dbReference>
<keyword evidence="5" id="KW-0045">Antibiotic biosynthesis</keyword>
<dbReference type="InterPro" id="IPR036736">
    <property type="entry name" value="ACP-like_sf"/>
</dbReference>
<protein>
    <submittedName>
        <fullName evidence="8">Amino acid adenylation domain-containing protein</fullName>
    </submittedName>
</protein>
<dbReference type="FunFam" id="3.30.300.30:FF:000010">
    <property type="entry name" value="Enterobactin synthetase component F"/>
    <property type="match status" value="1"/>
</dbReference>
<dbReference type="InterPro" id="IPR020459">
    <property type="entry name" value="AMP-binding"/>
</dbReference>
<dbReference type="FunFam" id="3.40.50.12780:FF:000012">
    <property type="entry name" value="Non-ribosomal peptide synthetase"/>
    <property type="match status" value="1"/>
</dbReference>
<comment type="similarity">
    <text evidence="2">Belongs to the ATP-dependent AMP-binding enzyme family.</text>
</comment>
<dbReference type="Gene3D" id="3.40.50.980">
    <property type="match status" value="2"/>
</dbReference>
<dbReference type="InterPro" id="IPR020806">
    <property type="entry name" value="PKS_PP-bd"/>
</dbReference>
<accession>A0A1G6HCM5</accession>
<dbReference type="SUPFAM" id="SSF47336">
    <property type="entry name" value="ACP-like"/>
    <property type="match status" value="1"/>
</dbReference>
<dbReference type="EMBL" id="FMYM01000003">
    <property type="protein sequence ID" value="SDB92010.1"/>
    <property type="molecule type" value="Genomic_DNA"/>
</dbReference>
<dbReference type="PROSITE" id="PS00455">
    <property type="entry name" value="AMP_BINDING"/>
    <property type="match status" value="1"/>
</dbReference>
<dbReference type="CDD" id="cd05930">
    <property type="entry name" value="A_NRPS"/>
    <property type="match status" value="1"/>
</dbReference>
<evidence type="ECO:0000256" key="4">
    <source>
        <dbReference type="ARBA" id="ARBA00022553"/>
    </source>
</evidence>
<dbReference type="FunFam" id="3.40.50.980:FF:000001">
    <property type="entry name" value="Non-ribosomal peptide synthetase"/>
    <property type="match status" value="1"/>
</dbReference>
<dbReference type="GO" id="GO:0043041">
    <property type="term" value="P:amino acid activation for nonribosomal peptide biosynthetic process"/>
    <property type="evidence" value="ECO:0007669"/>
    <property type="project" value="TreeGrafter"/>
</dbReference>
<dbReference type="InterPro" id="IPR025110">
    <property type="entry name" value="AMP-bd_C"/>
</dbReference>
<dbReference type="GO" id="GO:0005737">
    <property type="term" value="C:cytoplasm"/>
    <property type="evidence" value="ECO:0007669"/>
    <property type="project" value="TreeGrafter"/>
</dbReference>
<gene>
    <name evidence="8" type="ORF">SAMN05421737_103188</name>
</gene>
<dbReference type="RefSeq" id="WP_090775037.1">
    <property type="nucleotide sequence ID" value="NZ_FMYM01000003.1"/>
</dbReference>
<dbReference type="PANTHER" id="PTHR45527:SF1">
    <property type="entry name" value="FATTY ACID SYNTHASE"/>
    <property type="match status" value="1"/>
</dbReference>
<keyword evidence="3" id="KW-0596">Phosphopantetheine</keyword>
<dbReference type="InterPro" id="IPR006162">
    <property type="entry name" value="Ppantetheine_attach_site"/>
</dbReference>
<dbReference type="GO" id="GO:0031177">
    <property type="term" value="F:phosphopantetheine binding"/>
    <property type="evidence" value="ECO:0007669"/>
    <property type="project" value="InterPro"/>
</dbReference>
<feature type="region of interest" description="Disordered" evidence="6">
    <location>
        <begin position="729"/>
        <end position="758"/>
    </location>
</feature>
<dbReference type="STRING" id="1464122.SAMN05421737_103188"/>
<dbReference type="SMART" id="SM00823">
    <property type="entry name" value="PKS_PP"/>
    <property type="match status" value="1"/>
</dbReference>
<keyword evidence="9" id="KW-1185">Reference proteome</keyword>
<dbReference type="PANTHER" id="PTHR45527">
    <property type="entry name" value="NONRIBOSOMAL PEPTIDE SYNTHETASE"/>
    <property type="match status" value="1"/>
</dbReference>
<keyword evidence="4" id="KW-0597">Phosphoprotein</keyword>
<evidence type="ECO:0000256" key="2">
    <source>
        <dbReference type="ARBA" id="ARBA00006432"/>
    </source>
</evidence>
<evidence type="ECO:0000256" key="3">
    <source>
        <dbReference type="ARBA" id="ARBA00022450"/>
    </source>
</evidence>
<evidence type="ECO:0000313" key="9">
    <source>
        <dbReference type="Proteomes" id="UP000242662"/>
    </source>
</evidence>
<dbReference type="InterPro" id="IPR001242">
    <property type="entry name" value="Condensation_dom"/>
</dbReference>
<dbReference type="GO" id="GO:0017000">
    <property type="term" value="P:antibiotic biosynthetic process"/>
    <property type="evidence" value="ECO:0007669"/>
    <property type="project" value="UniProtKB-KW"/>
</dbReference>
<dbReference type="PROSITE" id="PS50075">
    <property type="entry name" value="CARRIER"/>
    <property type="match status" value="1"/>
</dbReference>
<dbReference type="GO" id="GO:0044550">
    <property type="term" value="P:secondary metabolite biosynthetic process"/>
    <property type="evidence" value="ECO:0007669"/>
    <property type="project" value="UniProtKB-ARBA"/>
</dbReference>